<sequence length="372" mass="40749">MFLATSSRGLNKYHQDPEQTILYSLPMSVNAPTVLVTGANGYLSCHVINELLRKGYHVRGTVRSKAAECVVRDTFPEAFGSKLKIIYVRDLTNPKEFKESLTEDIIGVVHAASPAPSQVEDNVRDMLDPAVKGATSILEACKLYAGPSLKRVVHISSFAACLDLSKGFRPGYTYSESDWNPTTYEQATTIKDPVALYIASKALSERAVWSWMKEQAPRFDLASLAPVTVFGPHLEQVSSMDAIKSTARLLWQLVDAEKIPEPDFPGCVDVRDTAAMVVAALETPEAGGNRFVLSQQFDWQTAADDARNGLGDARDRIPEGKPGTGKYEGLLTMYQINGSKAVDVLKVDYRPLSVTITDTLSQFLAIEKGPTK</sequence>
<dbReference type="AlphaFoldDB" id="A0A9P7H2T1"/>
<accession>A0A9P7H2T1</accession>
<comment type="similarity">
    <text evidence="2">Belongs to the NAD(P)-dependent epimerase/dehydratase family. Dihydroflavonol-4-reductase subfamily.</text>
</comment>
<organism evidence="4 5">
    <name type="scientific">Fusarium avenaceum</name>
    <dbReference type="NCBI Taxonomy" id="40199"/>
    <lineage>
        <taxon>Eukaryota</taxon>
        <taxon>Fungi</taxon>
        <taxon>Dikarya</taxon>
        <taxon>Ascomycota</taxon>
        <taxon>Pezizomycotina</taxon>
        <taxon>Sordariomycetes</taxon>
        <taxon>Hypocreomycetidae</taxon>
        <taxon>Hypocreales</taxon>
        <taxon>Nectriaceae</taxon>
        <taxon>Fusarium</taxon>
        <taxon>Fusarium tricinctum species complex</taxon>
    </lineage>
</organism>
<evidence type="ECO:0000256" key="2">
    <source>
        <dbReference type="ARBA" id="ARBA00023445"/>
    </source>
</evidence>
<dbReference type="InterPro" id="IPR036291">
    <property type="entry name" value="NAD(P)-bd_dom_sf"/>
</dbReference>
<evidence type="ECO:0000259" key="3">
    <source>
        <dbReference type="Pfam" id="PF01370"/>
    </source>
</evidence>
<evidence type="ECO:0000313" key="4">
    <source>
        <dbReference type="EMBL" id="KAG5657985.1"/>
    </source>
</evidence>
<protein>
    <recommendedName>
        <fullName evidence="3">NAD-dependent epimerase/dehydratase domain-containing protein</fullName>
    </recommendedName>
</protein>
<feature type="domain" description="NAD-dependent epimerase/dehydratase" evidence="3">
    <location>
        <begin position="34"/>
        <end position="289"/>
    </location>
</feature>
<keyword evidence="5" id="KW-1185">Reference proteome</keyword>
<keyword evidence="1" id="KW-0560">Oxidoreductase</keyword>
<proteinExistence type="inferred from homology"/>
<dbReference type="SUPFAM" id="SSF51735">
    <property type="entry name" value="NAD(P)-binding Rossmann-fold domains"/>
    <property type="match status" value="1"/>
</dbReference>
<dbReference type="Gene3D" id="3.40.50.720">
    <property type="entry name" value="NAD(P)-binding Rossmann-like Domain"/>
    <property type="match status" value="1"/>
</dbReference>
<dbReference type="PANTHER" id="PTHR10366">
    <property type="entry name" value="NAD DEPENDENT EPIMERASE/DEHYDRATASE"/>
    <property type="match status" value="1"/>
</dbReference>
<name>A0A9P7H2T1_9HYPO</name>
<evidence type="ECO:0000313" key="5">
    <source>
        <dbReference type="Proteomes" id="UP000782241"/>
    </source>
</evidence>
<dbReference type="GO" id="GO:0016616">
    <property type="term" value="F:oxidoreductase activity, acting on the CH-OH group of donors, NAD or NADP as acceptor"/>
    <property type="evidence" value="ECO:0007669"/>
    <property type="project" value="TreeGrafter"/>
</dbReference>
<dbReference type="PANTHER" id="PTHR10366:SF564">
    <property type="entry name" value="STEROL-4-ALPHA-CARBOXYLATE 3-DEHYDROGENASE, DECARBOXYLATING"/>
    <property type="match status" value="1"/>
</dbReference>
<comment type="caution">
    <text evidence="4">The sequence shown here is derived from an EMBL/GenBank/DDBJ whole genome shotgun (WGS) entry which is preliminary data.</text>
</comment>
<dbReference type="EMBL" id="JAGPUO010000015">
    <property type="protein sequence ID" value="KAG5657985.1"/>
    <property type="molecule type" value="Genomic_DNA"/>
</dbReference>
<dbReference type="Proteomes" id="UP000782241">
    <property type="component" value="Unassembled WGS sequence"/>
</dbReference>
<evidence type="ECO:0000256" key="1">
    <source>
        <dbReference type="ARBA" id="ARBA00023002"/>
    </source>
</evidence>
<gene>
    <name evidence="4" type="ORF">KAF25_006936</name>
</gene>
<dbReference type="InterPro" id="IPR001509">
    <property type="entry name" value="Epimerase_deHydtase"/>
</dbReference>
<reference evidence="4" key="1">
    <citation type="submission" date="2021-04" db="EMBL/GenBank/DDBJ databases">
        <title>Draft genome of Fusarium avenaceum strain F156N33, isolated from an atmospheric sample in Virginia.</title>
        <authorList>
            <person name="Yang S."/>
            <person name="Vinatzer B.A."/>
            <person name="Coleman J."/>
        </authorList>
    </citation>
    <scope>NUCLEOTIDE SEQUENCE</scope>
    <source>
        <strain evidence="4">F156N33</strain>
    </source>
</reference>
<dbReference type="Pfam" id="PF01370">
    <property type="entry name" value="Epimerase"/>
    <property type="match status" value="1"/>
</dbReference>
<dbReference type="InterPro" id="IPR050425">
    <property type="entry name" value="NAD(P)_dehydrat-like"/>
</dbReference>